<keyword evidence="3" id="KW-1185">Reference proteome</keyword>
<proteinExistence type="predicted"/>
<evidence type="ECO:0000259" key="1">
    <source>
        <dbReference type="PROSITE" id="PS50943"/>
    </source>
</evidence>
<dbReference type="EMBL" id="JAHQCS010000054">
    <property type="protein sequence ID" value="MBU9710888.1"/>
    <property type="molecule type" value="Genomic_DNA"/>
</dbReference>
<gene>
    <name evidence="2" type="ORF">KS419_03920</name>
</gene>
<dbReference type="CDD" id="cd00093">
    <property type="entry name" value="HTH_XRE"/>
    <property type="match status" value="1"/>
</dbReference>
<dbReference type="Pfam" id="PF13560">
    <property type="entry name" value="HTH_31"/>
    <property type="match status" value="1"/>
</dbReference>
<comment type="caution">
    <text evidence="2">The sequence shown here is derived from an EMBL/GenBank/DDBJ whole genome shotgun (WGS) entry which is preliminary data.</text>
</comment>
<feature type="domain" description="HTH cro/C1-type" evidence="1">
    <location>
        <begin position="22"/>
        <end position="65"/>
    </location>
</feature>
<protein>
    <submittedName>
        <fullName evidence="2">Helix-turn-helix domain-containing protein</fullName>
    </submittedName>
</protein>
<dbReference type="Proteomes" id="UP000784880">
    <property type="component" value="Unassembled WGS sequence"/>
</dbReference>
<reference evidence="2 3" key="1">
    <citation type="submission" date="2021-06" db="EMBL/GenBank/DDBJ databases">
        <title>Bacillus sp. RD4P76, an endophyte from a halophyte.</title>
        <authorList>
            <person name="Sun J.-Q."/>
        </authorList>
    </citation>
    <scope>NUCLEOTIDE SEQUENCE [LARGE SCALE GENOMIC DNA]</scope>
    <source>
        <strain evidence="2 3">CGMCC 1.15917</strain>
    </source>
</reference>
<name>A0ABS6JEX6_9BACI</name>
<sequence length="96" mass="11210">MKEVDRNLEKVDLAIDDFGKVVQDFRLKNGLTLQDMADLVSCSPSYLWRIENQRRNPDMDVKVRILMLGMCWDPKDVLLFLERSLSKDALLNQSDH</sequence>
<accession>A0ABS6JEX6</accession>
<dbReference type="RefSeq" id="WP_217064779.1">
    <property type="nucleotide sequence ID" value="NZ_JAHQCS010000054.1"/>
</dbReference>
<evidence type="ECO:0000313" key="2">
    <source>
        <dbReference type="EMBL" id="MBU9710888.1"/>
    </source>
</evidence>
<dbReference type="PROSITE" id="PS50943">
    <property type="entry name" value="HTH_CROC1"/>
    <property type="match status" value="1"/>
</dbReference>
<evidence type="ECO:0000313" key="3">
    <source>
        <dbReference type="Proteomes" id="UP000784880"/>
    </source>
</evidence>
<organism evidence="2 3">
    <name type="scientific">Evansella tamaricis</name>
    <dbReference type="NCBI Taxonomy" id="2069301"/>
    <lineage>
        <taxon>Bacteria</taxon>
        <taxon>Bacillati</taxon>
        <taxon>Bacillota</taxon>
        <taxon>Bacilli</taxon>
        <taxon>Bacillales</taxon>
        <taxon>Bacillaceae</taxon>
        <taxon>Evansella</taxon>
    </lineage>
</organism>
<dbReference type="InterPro" id="IPR001387">
    <property type="entry name" value="Cro/C1-type_HTH"/>
</dbReference>